<keyword evidence="1" id="KW-0812">Transmembrane</keyword>
<keyword evidence="1" id="KW-1133">Transmembrane helix</keyword>
<feature type="non-terminal residue" evidence="2">
    <location>
        <position position="1"/>
    </location>
</feature>
<protein>
    <submittedName>
        <fullName evidence="2">Uncharacterized protein</fullName>
    </submittedName>
</protein>
<proteinExistence type="predicted"/>
<keyword evidence="1" id="KW-0472">Membrane</keyword>
<dbReference type="EMBL" id="CP133620">
    <property type="protein sequence ID" value="WMV45981.1"/>
    <property type="molecule type" value="Genomic_DNA"/>
</dbReference>
<feature type="transmembrane region" description="Helical" evidence="1">
    <location>
        <begin position="96"/>
        <end position="117"/>
    </location>
</feature>
<evidence type="ECO:0000313" key="3">
    <source>
        <dbReference type="Proteomes" id="UP001234989"/>
    </source>
</evidence>
<accession>A0AAF0UHY7</accession>
<evidence type="ECO:0000256" key="1">
    <source>
        <dbReference type="SAM" id="Phobius"/>
    </source>
</evidence>
<dbReference type="Proteomes" id="UP001234989">
    <property type="component" value="Chromosome 9"/>
</dbReference>
<name>A0AAF0UHY7_SOLVR</name>
<keyword evidence="3" id="KW-1185">Reference proteome</keyword>
<organism evidence="2 3">
    <name type="scientific">Solanum verrucosum</name>
    <dbReference type="NCBI Taxonomy" id="315347"/>
    <lineage>
        <taxon>Eukaryota</taxon>
        <taxon>Viridiplantae</taxon>
        <taxon>Streptophyta</taxon>
        <taxon>Embryophyta</taxon>
        <taxon>Tracheophyta</taxon>
        <taxon>Spermatophyta</taxon>
        <taxon>Magnoliopsida</taxon>
        <taxon>eudicotyledons</taxon>
        <taxon>Gunneridae</taxon>
        <taxon>Pentapetalae</taxon>
        <taxon>asterids</taxon>
        <taxon>lamiids</taxon>
        <taxon>Solanales</taxon>
        <taxon>Solanaceae</taxon>
        <taxon>Solanoideae</taxon>
        <taxon>Solaneae</taxon>
        <taxon>Solanum</taxon>
    </lineage>
</organism>
<reference evidence="2" key="1">
    <citation type="submission" date="2023-08" db="EMBL/GenBank/DDBJ databases">
        <title>A de novo genome assembly of Solanum verrucosum Schlechtendal, a Mexican diploid species geographically isolated from the other diploid A-genome species in potato relatives.</title>
        <authorList>
            <person name="Hosaka K."/>
        </authorList>
    </citation>
    <scope>NUCLEOTIDE SEQUENCE</scope>
    <source>
        <tissue evidence="2">Young leaves</tissue>
    </source>
</reference>
<gene>
    <name evidence="2" type="ORF">MTR67_039366</name>
</gene>
<sequence>ICVVVDPSVSLVGIADQLGDSPFGVVHCRLVPALNIVMLWVIGRHGTASQNFSAMRRLLPFSVDLILSFRAQHTGRKGEYVINWRFAEWVRRFPNLHFFVLLASFAPFYSIVSMLSLKQQIPKTLRFSSDIKAKHAFDDTISIKI</sequence>
<evidence type="ECO:0000313" key="2">
    <source>
        <dbReference type="EMBL" id="WMV45981.1"/>
    </source>
</evidence>
<dbReference type="AlphaFoldDB" id="A0AAF0UHY7"/>